<keyword evidence="2" id="KW-1185">Reference proteome</keyword>
<accession>A0AC60Q980</accession>
<gene>
    <name evidence="1" type="ORF">HPB47_022784</name>
</gene>
<dbReference type="EMBL" id="JABSTQ010009335">
    <property type="protein sequence ID" value="KAG0430332.1"/>
    <property type="molecule type" value="Genomic_DNA"/>
</dbReference>
<sequence length="76" mass="8128">MAPERFANAPFGGKLSLESDYGERRTRQPSRQPGHEKAVEASSNQAGGGRGAWHPGNHGRSDEHASCTVKGGLRTK</sequence>
<reference evidence="1 2" key="1">
    <citation type="journal article" date="2020" name="Cell">
        <title>Large-Scale Comparative Analyses of Tick Genomes Elucidate Their Genetic Diversity and Vector Capacities.</title>
        <authorList>
            <consortium name="Tick Genome and Microbiome Consortium (TIGMIC)"/>
            <person name="Jia N."/>
            <person name="Wang J."/>
            <person name="Shi W."/>
            <person name="Du L."/>
            <person name="Sun Y."/>
            <person name="Zhan W."/>
            <person name="Jiang J.F."/>
            <person name="Wang Q."/>
            <person name="Zhang B."/>
            <person name="Ji P."/>
            <person name="Bell-Sakyi L."/>
            <person name="Cui X.M."/>
            <person name="Yuan T.T."/>
            <person name="Jiang B.G."/>
            <person name="Yang W.F."/>
            <person name="Lam T.T."/>
            <person name="Chang Q.C."/>
            <person name="Ding S.J."/>
            <person name="Wang X.J."/>
            <person name="Zhu J.G."/>
            <person name="Ruan X.D."/>
            <person name="Zhao L."/>
            <person name="Wei J.T."/>
            <person name="Ye R.Z."/>
            <person name="Que T.C."/>
            <person name="Du C.H."/>
            <person name="Zhou Y.H."/>
            <person name="Cheng J.X."/>
            <person name="Dai P.F."/>
            <person name="Guo W.B."/>
            <person name="Han X.H."/>
            <person name="Huang E.J."/>
            <person name="Li L.F."/>
            <person name="Wei W."/>
            <person name="Gao Y.C."/>
            <person name="Liu J.Z."/>
            <person name="Shao H.Z."/>
            <person name="Wang X."/>
            <person name="Wang C.C."/>
            <person name="Yang T.C."/>
            <person name="Huo Q.B."/>
            <person name="Li W."/>
            <person name="Chen H.Y."/>
            <person name="Chen S.E."/>
            <person name="Zhou L.G."/>
            <person name="Ni X.B."/>
            <person name="Tian J.H."/>
            <person name="Sheng Y."/>
            <person name="Liu T."/>
            <person name="Pan Y.S."/>
            <person name="Xia L.Y."/>
            <person name="Li J."/>
            <person name="Zhao F."/>
            <person name="Cao W.C."/>
        </authorList>
    </citation>
    <scope>NUCLEOTIDE SEQUENCE [LARGE SCALE GENOMIC DNA]</scope>
    <source>
        <strain evidence="1">Iper-2018</strain>
    </source>
</reference>
<comment type="caution">
    <text evidence="1">The sequence shown here is derived from an EMBL/GenBank/DDBJ whole genome shotgun (WGS) entry which is preliminary data.</text>
</comment>
<evidence type="ECO:0000313" key="2">
    <source>
        <dbReference type="Proteomes" id="UP000805193"/>
    </source>
</evidence>
<protein>
    <submittedName>
        <fullName evidence="1">Uncharacterized protein</fullName>
    </submittedName>
</protein>
<organism evidence="1 2">
    <name type="scientific">Ixodes persulcatus</name>
    <name type="common">Taiga tick</name>
    <dbReference type="NCBI Taxonomy" id="34615"/>
    <lineage>
        <taxon>Eukaryota</taxon>
        <taxon>Metazoa</taxon>
        <taxon>Ecdysozoa</taxon>
        <taxon>Arthropoda</taxon>
        <taxon>Chelicerata</taxon>
        <taxon>Arachnida</taxon>
        <taxon>Acari</taxon>
        <taxon>Parasitiformes</taxon>
        <taxon>Ixodida</taxon>
        <taxon>Ixodoidea</taxon>
        <taxon>Ixodidae</taxon>
        <taxon>Ixodinae</taxon>
        <taxon>Ixodes</taxon>
    </lineage>
</organism>
<evidence type="ECO:0000313" key="1">
    <source>
        <dbReference type="EMBL" id="KAG0430332.1"/>
    </source>
</evidence>
<dbReference type="Proteomes" id="UP000805193">
    <property type="component" value="Unassembled WGS sequence"/>
</dbReference>
<proteinExistence type="predicted"/>
<name>A0AC60Q980_IXOPE</name>